<proteinExistence type="predicted"/>
<dbReference type="Proteomes" id="UP001500755">
    <property type="component" value="Unassembled WGS sequence"/>
</dbReference>
<sequence length="107" mass="11340">MIPIWPFLAATVILFAVNFVFKSFGPVILAGRQVPGRVTRAIDGMGQGLLAALVVNVLIGHRGGSFDATLLPGVGLAVLLRWFRVNDILCLVLAVLTTVGVRFLAGL</sequence>
<keyword evidence="1" id="KW-0812">Transmembrane</keyword>
<keyword evidence="1" id="KW-0472">Membrane</keyword>
<keyword evidence="3" id="KW-1185">Reference proteome</keyword>
<evidence type="ECO:0000313" key="2">
    <source>
        <dbReference type="EMBL" id="GAA2010215.1"/>
    </source>
</evidence>
<accession>A0ABP5EXZ2</accession>
<keyword evidence="1" id="KW-1133">Transmembrane helix</keyword>
<dbReference type="Pfam" id="PF05437">
    <property type="entry name" value="AzlD"/>
    <property type="match status" value="1"/>
</dbReference>
<reference evidence="3" key="1">
    <citation type="journal article" date="2019" name="Int. J. Syst. Evol. Microbiol.">
        <title>The Global Catalogue of Microorganisms (GCM) 10K type strain sequencing project: providing services to taxonomists for standard genome sequencing and annotation.</title>
        <authorList>
            <consortium name="The Broad Institute Genomics Platform"/>
            <consortium name="The Broad Institute Genome Sequencing Center for Infectious Disease"/>
            <person name="Wu L."/>
            <person name="Ma J."/>
        </authorList>
    </citation>
    <scope>NUCLEOTIDE SEQUENCE [LARGE SCALE GENOMIC DNA]</scope>
    <source>
        <strain evidence="3">JCM 14546</strain>
    </source>
</reference>
<name>A0ABP5EXZ2_9MICO</name>
<dbReference type="EMBL" id="BAAANO010000020">
    <property type="protein sequence ID" value="GAA2010215.1"/>
    <property type="molecule type" value="Genomic_DNA"/>
</dbReference>
<feature type="transmembrane region" description="Helical" evidence="1">
    <location>
        <begin position="6"/>
        <end position="29"/>
    </location>
</feature>
<evidence type="ECO:0008006" key="4">
    <source>
        <dbReference type="Google" id="ProtNLM"/>
    </source>
</evidence>
<organism evidence="2 3">
    <name type="scientific">Brevibacterium samyangense</name>
    <dbReference type="NCBI Taxonomy" id="366888"/>
    <lineage>
        <taxon>Bacteria</taxon>
        <taxon>Bacillati</taxon>
        <taxon>Actinomycetota</taxon>
        <taxon>Actinomycetes</taxon>
        <taxon>Micrococcales</taxon>
        <taxon>Brevibacteriaceae</taxon>
        <taxon>Brevibacterium</taxon>
    </lineage>
</organism>
<evidence type="ECO:0000256" key="1">
    <source>
        <dbReference type="SAM" id="Phobius"/>
    </source>
</evidence>
<comment type="caution">
    <text evidence="2">The sequence shown here is derived from an EMBL/GenBank/DDBJ whole genome shotgun (WGS) entry which is preliminary data.</text>
</comment>
<feature type="transmembrane region" description="Helical" evidence="1">
    <location>
        <begin position="41"/>
        <end position="59"/>
    </location>
</feature>
<protein>
    <recommendedName>
        <fullName evidence="4">Branched-chain amino acid transport protein (AzlD)</fullName>
    </recommendedName>
</protein>
<evidence type="ECO:0000313" key="3">
    <source>
        <dbReference type="Proteomes" id="UP001500755"/>
    </source>
</evidence>
<gene>
    <name evidence="2" type="ORF">GCM10009755_21580</name>
</gene>
<dbReference type="RefSeq" id="WP_344309590.1">
    <property type="nucleotide sequence ID" value="NZ_BAAANO010000020.1"/>
</dbReference>
<feature type="transmembrane region" description="Helical" evidence="1">
    <location>
        <begin position="88"/>
        <end position="105"/>
    </location>
</feature>
<dbReference type="InterPro" id="IPR008407">
    <property type="entry name" value="Brnchd-chn_aa_trnsp_AzlD"/>
</dbReference>